<protein>
    <submittedName>
        <fullName evidence="2">Predicted transcriptional regulator</fullName>
    </submittedName>
</protein>
<dbReference type="EMBL" id="LS483426">
    <property type="protein sequence ID" value="SQH24395.1"/>
    <property type="molecule type" value="Genomic_DNA"/>
</dbReference>
<dbReference type="Gene3D" id="1.10.260.40">
    <property type="entry name" value="lambda repressor-like DNA-binding domains"/>
    <property type="match status" value="1"/>
</dbReference>
<dbReference type="AlphaFoldDB" id="A0AAX2J3A7"/>
<dbReference type="InterPro" id="IPR001387">
    <property type="entry name" value="Cro/C1-type_HTH"/>
</dbReference>
<organism evidence="2 3">
    <name type="scientific">Kingella kingae</name>
    <dbReference type="NCBI Taxonomy" id="504"/>
    <lineage>
        <taxon>Bacteria</taxon>
        <taxon>Pseudomonadati</taxon>
        <taxon>Pseudomonadota</taxon>
        <taxon>Betaproteobacteria</taxon>
        <taxon>Neisseriales</taxon>
        <taxon>Neisseriaceae</taxon>
        <taxon>Kingella</taxon>
    </lineage>
</organism>
<name>A0AAX2J3A7_KINKI</name>
<reference evidence="2 3" key="1">
    <citation type="submission" date="2018-06" db="EMBL/GenBank/DDBJ databases">
        <authorList>
            <consortium name="Pathogen Informatics"/>
            <person name="Doyle S."/>
        </authorList>
    </citation>
    <scope>NUCLEOTIDE SEQUENCE [LARGE SCALE GENOMIC DNA]</scope>
    <source>
        <strain evidence="2 3">NCTC10529</strain>
    </source>
</reference>
<dbReference type="SUPFAM" id="SSF47413">
    <property type="entry name" value="lambda repressor-like DNA-binding domains"/>
    <property type="match status" value="1"/>
</dbReference>
<evidence type="ECO:0000313" key="3">
    <source>
        <dbReference type="Proteomes" id="UP000248598"/>
    </source>
</evidence>
<feature type="domain" description="HTH cro/C1-type" evidence="1">
    <location>
        <begin position="1"/>
        <end position="52"/>
    </location>
</feature>
<dbReference type="Proteomes" id="UP000248598">
    <property type="component" value="Chromosome 1"/>
</dbReference>
<dbReference type="SMART" id="SM00530">
    <property type="entry name" value="HTH_XRE"/>
    <property type="match status" value="1"/>
</dbReference>
<proteinExistence type="predicted"/>
<evidence type="ECO:0000313" key="2">
    <source>
        <dbReference type="EMBL" id="SQH24395.1"/>
    </source>
</evidence>
<accession>A0AAX2J3A7</accession>
<evidence type="ECO:0000259" key="1">
    <source>
        <dbReference type="PROSITE" id="PS50943"/>
    </source>
</evidence>
<dbReference type="CDD" id="cd00093">
    <property type="entry name" value="HTH_XRE"/>
    <property type="match status" value="1"/>
</dbReference>
<dbReference type="Pfam" id="PF01381">
    <property type="entry name" value="HTH_3"/>
    <property type="match status" value="1"/>
</dbReference>
<dbReference type="PROSITE" id="PS50943">
    <property type="entry name" value="HTH_CROC1"/>
    <property type="match status" value="1"/>
</dbReference>
<gene>
    <name evidence="2" type="ORF">NCTC10529_00568</name>
</gene>
<dbReference type="InterPro" id="IPR010982">
    <property type="entry name" value="Lambda_DNA-bd_dom_sf"/>
</dbReference>
<dbReference type="GO" id="GO:0003677">
    <property type="term" value="F:DNA binding"/>
    <property type="evidence" value="ECO:0007669"/>
    <property type="project" value="InterPro"/>
</dbReference>
<sequence>MRELNKWSQEEMAEKLEMSASGYARIERGETQLNLTRLQQIADIFKIDLWELIQSNQGMILQINHENNDGQFCIYADNTPQMSAMKVEIDCLKDLLIQKDKEIEFLREMLKSYTNPKS</sequence>